<dbReference type="eggNOG" id="ENOG502TH1J">
    <property type="taxonomic scope" value="Eukaryota"/>
</dbReference>
<keyword evidence="1" id="KW-0175">Coiled coil</keyword>
<dbReference type="RefSeq" id="NP_509049.3">
    <property type="nucleotide sequence ID" value="NM_076648.4"/>
</dbReference>
<dbReference type="UCSC" id="W05H9.2">
    <property type="organism name" value="c. elegans"/>
</dbReference>
<dbReference type="OMA" id="WIGTVME"/>
<protein>
    <submittedName>
        <fullName evidence="3">Dynein heavy chain 7, axonemal</fullName>
    </submittedName>
</protein>
<reference evidence="3 4" key="1">
    <citation type="journal article" date="1998" name="Science">
        <title>Genome sequence of the nematode C. elegans: a platform for investigating biology.</title>
        <authorList>
            <consortium name="The C. elegans sequencing consortium"/>
            <person name="Sulson J.E."/>
            <person name="Waterston R."/>
        </authorList>
    </citation>
    <scope>NUCLEOTIDE SEQUENCE [LARGE SCALE GENOMIC DNA]</scope>
    <source>
        <strain evidence="3 4">Bristol N2</strain>
    </source>
</reference>
<evidence type="ECO:0000256" key="1">
    <source>
        <dbReference type="SAM" id="Coils"/>
    </source>
</evidence>
<dbReference type="OrthoDB" id="5873979at2759"/>
<dbReference type="Bgee" id="WBGene00021049">
    <property type="expression patterns" value="Expressed in embryo and 4 other cell types or tissues"/>
</dbReference>
<proteinExistence type="evidence at protein level"/>
<evidence type="ECO:0000313" key="3">
    <source>
        <dbReference type="EMBL" id="CCD64549.1"/>
    </source>
</evidence>
<name>Q23178_CAEEL</name>
<dbReference type="WormBase" id="W05H9.2">
    <property type="protein sequence ID" value="CE33720"/>
    <property type="gene ID" value="WBGene00021049"/>
</dbReference>
<dbReference type="AlphaFoldDB" id="Q23178"/>
<dbReference type="HOGENOM" id="CLU_018509_0_0_1"/>
<accession>Q23178</accession>
<feature type="region of interest" description="Disordered" evidence="2">
    <location>
        <begin position="1"/>
        <end position="20"/>
    </location>
</feature>
<evidence type="ECO:0000313" key="4">
    <source>
        <dbReference type="Proteomes" id="UP000001940"/>
    </source>
</evidence>
<feature type="compositionally biased region" description="Acidic residues" evidence="2">
    <location>
        <begin position="762"/>
        <end position="780"/>
    </location>
</feature>
<dbReference type="GeneID" id="180899"/>
<evidence type="ECO:0007829" key="6">
    <source>
        <dbReference type="PeptideAtlas" id="Q23178"/>
    </source>
</evidence>
<dbReference type="InParanoid" id="Q23178"/>
<evidence type="ECO:0000256" key="2">
    <source>
        <dbReference type="SAM" id="MobiDB-lite"/>
    </source>
</evidence>
<sequence length="851" mass="98952">MTPEDAQAASSPDPSNGVRPEEQAFSLNLINQDIFIHEEIRRIDTVVGLSCTMSNLEKNCRDSQRLARFMKPNSFEEVPKFETVDEFQDYFKISILERRVTFDQCLFISKNYAEKRAQLADNIQNLTDDLWSKVPELNKRLDYANYVNFLITYTEMFHWIGTVMETEYQNGIHSFIPCQLIDIFHDYFETVQKAHNNGIADISNFSFLLYIRDRIVDALRDHFSIVTPMRQKKKIVEPPQEISDRYNPFDYEWLSGTVVSGKYHFPFMKFLAIDRMQQLELSYYRAVIVASKRKEELGFLKNLRIPFPQSADNANLLDKALQTNETKLRQDFCRILKILKKERGLDKTRAVLYIQKMEQFNELCGVVRNKKKSTMDQITHCEPFNIKPKLRFIAVMASIDALLLVIQRVYALFVDKEKGIYGECVPESVLLTAAQLLKITTVERCRNDDMDKEISGKLEVLRVKVHNAVKNFYIKKESINHGVFVEPDHDEAALKKIRFELTISENEFPPIVMHHASRMLWHLRQQKKELKRLNKEIHFAKAAELLWPKIDGVMFQLNKVPGICAFVSNFDDHVDREKVKEVIAASELDWMNPEPEFRAGVEIINGIHHIMDKYRGVPHCVEIRATLEAEFHAEMHFQRINGQTYKQLAAQFSQILIQEIDLTNSRIRYQTKMQTAYLAHRIARMMAGTYMDYVCNNMKNPPSRCRVRTPTPIPEDDLPEDTAEGSEEGRESEETGSETGSDYATDEGPNVGRRRVRRNVELESDDDDEDEEEDEEEEDGVERQFDPEEAARVAFLLNTFSMNGNVIFVENEGDVEDDRVPDDVIDNFIRNVRRVHMEPDMSAPYLNIPLD</sequence>
<keyword evidence="6" id="KW-1267">Proteomics identification</keyword>
<dbReference type="CTD" id="180899"/>
<feature type="region of interest" description="Disordered" evidence="2">
    <location>
        <begin position="699"/>
        <end position="788"/>
    </location>
</feature>
<dbReference type="Proteomes" id="UP000001940">
    <property type="component" value="Chromosome X"/>
</dbReference>
<evidence type="ECO:0000313" key="5">
    <source>
        <dbReference type="WormBase" id="W05H9.2"/>
    </source>
</evidence>
<dbReference type="EMBL" id="BX284606">
    <property type="protein sequence ID" value="CCD64549.1"/>
    <property type="molecule type" value="Genomic_DNA"/>
</dbReference>
<keyword evidence="4" id="KW-1185">Reference proteome</keyword>
<dbReference type="KEGG" id="cel:CELE_W05H9.2"/>
<dbReference type="PaxDb" id="6239-W05H9.2"/>
<feature type="compositionally biased region" description="Acidic residues" evidence="2">
    <location>
        <begin position="714"/>
        <end position="726"/>
    </location>
</feature>
<feature type="coiled-coil region" evidence="1">
    <location>
        <begin position="516"/>
        <end position="543"/>
    </location>
</feature>
<dbReference type="FunCoup" id="Q23178">
    <property type="interactions" value="910"/>
</dbReference>
<gene>
    <name evidence="3" type="ORF">CELE_W05H9.2</name>
    <name evidence="3 5" type="ORF">W05H9.2</name>
</gene>
<organism evidence="3 4">
    <name type="scientific">Caenorhabditis elegans</name>
    <dbReference type="NCBI Taxonomy" id="6239"/>
    <lineage>
        <taxon>Eukaryota</taxon>
        <taxon>Metazoa</taxon>
        <taxon>Ecdysozoa</taxon>
        <taxon>Nematoda</taxon>
        <taxon>Chromadorea</taxon>
        <taxon>Rhabditida</taxon>
        <taxon>Rhabditina</taxon>
        <taxon>Rhabditomorpha</taxon>
        <taxon>Rhabditoidea</taxon>
        <taxon>Rhabditidae</taxon>
        <taxon>Peloderinae</taxon>
        <taxon>Caenorhabditis</taxon>
    </lineage>
</organism>
<dbReference type="AGR" id="WB:WBGene00021049"/>
<dbReference type="PeptideAtlas" id="Q23178"/>